<accession>A0A835QNT9</accession>
<dbReference type="Gene3D" id="3.40.50.300">
    <property type="entry name" value="P-loop containing nucleotide triphosphate hydrolases"/>
    <property type="match status" value="1"/>
</dbReference>
<evidence type="ECO:0000256" key="3">
    <source>
        <dbReference type="ARBA" id="ARBA00022741"/>
    </source>
</evidence>
<keyword evidence="3" id="KW-0547">Nucleotide-binding</keyword>
<feature type="coiled-coil region" evidence="8">
    <location>
        <begin position="291"/>
        <end position="408"/>
    </location>
</feature>
<keyword evidence="12" id="KW-1185">Reference proteome</keyword>
<dbReference type="EMBL" id="JADCNL010000006">
    <property type="protein sequence ID" value="KAG0476796.1"/>
    <property type="molecule type" value="Genomic_DNA"/>
</dbReference>
<evidence type="ECO:0000256" key="2">
    <source>
        <dbReference type="ARBA" id="ARBA00005231"/>
    </source>
</evidence>
<dbReference type="GO" id="GO:0016887">
    <property type="term" value="F:ATP hydrolysis activity"/>
    <property type="evidence" value="ECO:0007669"/>
    <property type="project" value="InterPro"/>
</dbReference>
<evidence type="ECO:0000313" key="12">
    <source>
        <dbReference type="Proteomes" id="UP000636800"/>
    </source>
</evidence>
<dbReference type="Pfam" id="PF06470">
    <property type="entry name" value="SMC_hinge"/>
    <property type="match status" value="1"/>
</dbReference>
<dbReference type="InterPro" id="IPR036277">
    <property type="entry name" value="SMC_hinge_sf"/>
</dbReference>
<dbReference type="CDD" id="cd03273">
    <property type="entry name" value="ABC_SMC2_euk"/>
    <property type="match status" value="1"/>
</dbReference>
<dbReference type="InterPro" id="IPR010935">
    <property type="entry name" value="SMC_hinge"/>
</dbReference>
<keyword evidence="6" id="KW-0226">DNA condensation</keyword>
<dbReference type="InterPro" id="IPR003395">
    <property type="entry name" value="RecF/RecN/SMC_N"/>
</dbReference>
<feature type="domain" description="SMC hinge" evidence="10">
    <location>
        <begin position="458"/>
        <end position="508"/>
    </location>
</feature>
<keyword evidence="5 8" id="KW-0175">Coiled coil</keyword>
<keyword evidence="4" id="KW-0067">ATP-binding</keyword>
<dbReference type="InterPro" id="IPR027417">
    <property type="entry name" value="P-loop_NTPase"/>
</dbReference>
<protein>
    <recommendedName>
        <fullName evidence="13">Structural maintenance of chromosomes protein 2</fullName>
    </recommendedName>
</protein>
<gene>
    <name evidence="11" type="ORF">HPP92_013637</name>
</gene>
<evidence type="ECO:0000259" key="9">
    <source>
        <dbReference type="Pfam" id="PF02463"/>
    </source>
</evidence>
<dbReference type="Gene3D" id="1.20.1060.20">
    <property type="match status" value="1"/>
</dbReference>
<dbReference type="Pfam" id="PF02463">
    <property type="entry name" value="SMC_N"/>
    <property type="match status" value="1"/>
</dbReference>
<keyword evidence="7" id="KW-0131">Cell cycle</keyword>
<comment type="subcellular location">
    <subcellularLocation>
        <location evidence="1">Nucleus</location>
    </subcellularLocation>
</comment>
<proteinExistence type="inferred from homology"/>
<reference evidence="11 12" key="1">
    <citation type="journal article" date="2020" name="Nat. Food">
        <title>A phased Vanilla planifolia genome enables genetic improvement of flavour and production.</title>
        <authorList>
            <person name="Hasing T."/>
            <person name="Tang H."/>
            <person name="Brym M."/>
            <person name="Khazi F."/>
            <person name="Huang T."/>
            <person name="Chambers A.H."/>
        </authorList>
    </citation>
    <scope>NUCLEOTIDE SEQUENCE [LARGE SCALE GENOMIC DNA]</scope>
    <source>
        <tissue evidence="11">Leaf</tissue>
    </source>
</reference>
<feature type="domain" description="RecF/RecN/SMC N-terminal" evidence="9">
    <location>
        <begin position="3"/>
        <end position="193"/>
    </location>
</feature>
<evidence type="ECO:0000256" key="1">
    <source>
        <dbReference type="ARBA" id="ARBA00004123"/>
    </source>
</evidence>
<evidence type="ECO:0000256" key="7">
    <source>
        <dbReference type="ARBA" id="ARBA00023306"/>
    </source>
</evidence>
<comment type="caution">
    <text evidence="11">The sequence shown here is derived from an EMBL/GenBank/DDBJ whole genome shotgun (WGS) entry which is preliminary data.</text>
</comment>
<name>A0A835QNT9_VANPL</name>
<dbReference type="AlphaFoldDB" id="A0A835QNT9"/>
<dbReference type="GO" id="GO:0005524">
    <property type="term" value="F:ATP binding"/>
    <property type="evidence" value="ECO:0007669"/>
    <property type="project" value="UniProtKB-KW"/>
</dbReference>
<evidence type="ECO:0000256" key="5">
    <source>
        <dbReference type="ARBA" id="ARBA00023054"/>
    </source>
</evidence>
<evidence type="ECO:0000256" key="6">
    <source>
        <dbReference type="ARBA" id="ARBA00023067"/>
    </source>
</evidence>
<evidence type="ECO:0000256" key="4">
    <source>
        <dbReference type="ARBA" id="ARBA00022840"/>
    </source>
</evidence>
<evidence type="ECO:0000256" key="8">
    <source>
        <dbReference type="SAM" id="Coils"/>
    </source>
</evidence>
<dbReference type="InterPro" id="IPR027120">
    <property type="entry name" value="Smc2_ABC"/>
</dbReference>
<evidence type="ECO:0008006" key="13">
    <source>
        <dbReference type="Google" id="ProtNLM"/>
    </source>
</evidence>
<dbReference type="GO" id="GO:0005634">
    <property type="term" value="C:nucleus"/>
    <property type="evidence" value="ECO:0007669"/>
    <property type="project" value="UniProtKB-SubCell"/>
</dbReference>
<dbReference type="SUPFAM" id="SSF52540">
    <property type="entry name" value="P-loop containing nucleoside triphosphate hydrolases"/>
    <property type="match status" value="1"/>
</dbReference>
<dbReference type="SUPFAM" id="SSF75553">
    <property type="entry name" value="Smc hinge domain"/>
    <property type="match status" value="1"/>
</dbReference>
<dbReference type="GO" id="GO:0051321">
    <property type="term" value="P:meiotic cell cycle"/>
    <property type="evidence" value="ECO:0007669"/>
    <property type="project" value="UniProtKB-KW"/>
</dbReference>
<evidence type="ECO:0000313" key="11">
    <source>
        <dbReference type="EMBL" id="KAG0476796.1"/>
    </source>
</evidence>
<evidence type="ECO:0000259" key="10">
    <source>
        <dbReference type="Pfam" id="PF06470"/>
    </source>
</evidence>
<comment type="similarity">
    <text evidence="2">Belongs to the SMC family. SMC2 subfamily.</text>
</comment>
<dbReference type="PANTHER" id="PTHR43977">
    <property type="entry name" value="STRUCTURAL MAINTENANCE OF CHROMOSOMES PROTEIN 3"/>
    <property type="match status" value="1"/>
</dbReference>
<dbReference type="GO" id="GO:0005694">
    <property type="term" value="C:chromosome"/>
    <property type="evidence" value="ECO:0007669"/>
    <property type="project" value="InterPro"/>
</dbReference>
<sequence>MHIREISLEGFKSYATRTVVSGFDPFFNAITGLNGSGKSNILDSICFVLGITNLQQVRAANLQELVYKQGQAGITKATVSVVFDNSDRSRSPIGYEGCPEITVTRQIVVGGRNKYLINGHLAQPSRVQNLFHSVQLNVNNPHFLIMQGRITKESALKTLEKKQAKLDEMDKLLDQEILPSLGKLRKEMTQYMQWANGNTELDRLKRFCIAYEFVQAEKARDSTFNGVVQIKMKIDELDDKTEIIRKDIEMMDNNISKLIADREAKLGGQVGKLSQNVDELSRTLVKESSILANHEESLKSEQNASNKISKNIEDLRRSIGEKDCAIQKVEDEASNLKNRVEDLSKKLDDNEREHQGVLAGKSNLNEEKCLEDQLRDAKVAVGNYESELKQLKTKMIHSEKELKVKRAQLTSKRDEAAADRSIESEAVQKLREEIRVLSGQVSNVQFNFRDPVPNFDRSKVKGVIAKLITVKDMSTMTALEVAAGGKLFNVVVDNENTGSSCFRMVTLRRVGEYNAELALLLVGYDEEVKVTSLKDEHFKAESELELIHSKLKERDVQINQHSKEQQNFSSS</sequence>
<dbReference type="Proteomes" id="UP000636800">
    <property type="component" value="Chromosome 6"/>
</dbReference>
<organism evidence="11 12">
    <name type="scientific">Vanilla planifolia</name>
    <name type="common">Vanilla</name>
    <dbReference type="NCBI Taxonomy" id="51239"/>
    <lineage>
        <taxon>Eukaryota</taxon>
        <taxon>Viridiplantae</taxon>
        <taxon>Streptophyta</taxon>
        <taxon>Embryophyta</taxon>
        <taxon>Tracheophyta</taxon>
        <taxon>Spermatophyta</taxon>
        <taxon>Magnoliopsida</taxon>
        <taxon>Liliopsida</taxon>
        <taxon>Asparagales</taxon>
        <taxon>Orchidaceae</taxon>
        <taxon>Vanilloideae</taxon>
        <taxon>Vanilleae</taxon>
        <taxon>Vanilla</taxon>
    </lineage>
</organism>
<dbReference type="GO" id="GO:0030261">
    <property type="term" value="P:chromosome condensation"/>
    <property type="evidence" value="ECO:0007669"/>
    <property type="project" value="UniProtKB-KW"/>
</dbReference>